<dbReference type="SMART" id="SM00479">
    <property type="entry name" value="EXOIII"/>
    <property type="match status" value="1"/>
</dbReference>
<dbReference type="RefSeq" id="WP_152892113.1">
    <property type="nucleotide sequence ID" value="NZ_WHJC01000439.1"/>
</dbReference>
<dbReference type="InterPro" id="IPR047201">
    <property type="entry name" value="ERI-1_3'hExo-like"/>
</dbReference>
<dbReference type="GO" id="GO:0000175">
    <property type="term" value="F:3'-5'-RNA exonuclease activity"/>
    <property type="evidence" value="ECO:0007669"/>
    <property type="project" value="InterPro"/>
</dbReference>
<evidence type="ECO:0000256" key="3">
    <source>
        <dbReference type="ARBA" id="ARBA00022839"/>
    </source>
</evidence>
<feature type="domain" description="Exonuclease" evidence="4">
    <location>
        <begin position="2"/>
        <end position="189"/>
    </location>
</feature>
<dbReference type="GO" id="GO:0003676">
    <property type="term" value="F:nucleic acid binding"/>
    <property type="evidence" value="ECO:0007669"/>
    <property type="project" value="InterPro"/>
</dbReference>
<protein>
    <submittedName>
        <fullName evidence="5">Exonuclease</fullName>
    </submittedName>
</protein>
<evidence type="ECO:0000256" key="1">
    <source>
        <dbReference type="ARBA" id="ARBA00022722"/>
    </source>
</evidence>
<dbReference type="InterPro" id="IPR036397">
    <property type="entry name" value="RNaseH_sf"/>
</dbReference>
<proteinExistence type="predicted"/>
<dbReference type="InterPro" id="IPR013520">
    <property type="entry name" value="Ribonucl_H"/>
</dbReference>
<dbReference type="PANTHER" id="PTHR23044">
    <property type="entry name" value="3'-5' EXONUCLEASE ERI1-RELATED"/>
    <property type="match status" value="1"/>
</dbReference>
<evidence type="ECO:0000256" key="2">
    <source>
        <dbReference type="ARBA" id="ARBA00022801"/>
    </source>
</evidence>
<dbReference type="OrthoDB" id="159416at2"/>
<dbReference type="CDD" id="cd06133">
    <property type="entry name" value="ERI-1_3'hExo_like"/>
    <property type="match status" value="1"/>
</dbReference>
<dbReference type="Pfam" id="PF00929">
    <property type="entry name" value="RNase_T"/>
    <property type="match status" value="1"/>
</dbReference>
<name>A0A6I1MSE7_9CLOT</name>
<comment type="caution">
    <text evidence="5">The sequence shown here is derived from an EMBL/GenBank/DDBJ whole genome shotgun (WGS) entry which is preliminary data.</text>
</comment>
<organism evidence="5 6">
    <name type="scientific">Clostridium tarantellae</name>
    <dbReference type="NCBI Taxonomy" id="39493"/>
    <lineage>
        <taxon>Bacteria</taxon>
        <taxon>Bacillati</taxon>
        <taxon>Bacillota</taxon>
        <taxon>Clostridia</taxon>
        <taxon>Eubacteriales</taxon>
        <taxon>Clostridiaceae</taxon>
        <taxon>Clostridium</taxon>
    </lineage>
</organism>
<keyword evidence="2" id="KW-0378">Hydrolase</keyword>
<accession>A0A6I1MSE7</accession>
<dbReference type="SUPFAM" id="SSF53098">
    <property type="entry name" value="Ribonuclease H-like"/>
    <property type="match status" value="1"/>
</dbReference>
<evidence type="ECO:0000313" key="6">
    <source>
        <dbReference type="Proteomes" id="UP000430345"/>
    </source>
</evidence>
<dbReference type="Proteomes" id="UP000430345">
    <property type="component" value="Unassembled WGS sequence"/>
</dbReference>
<feature type="non-terminal residue" evidence="5">
    <location>
        <position position="244"/>
    </location>
</feature>
<dbReference type="EMBL" id="WHJC01000439">
    <property type="protein sequence ID" value="MPQ45102.1"/>
    <property type="molecule type" value="Genomic_DNA"/>
</dbReference>
<keyword evidence="3 5" id="KW-0269">Exonuclease</keyword>
<evidence type="ECO:0000259" key="4">
    <source>
        <dbReference type="SMART" id="SM00479"/>
    </source>
</evidence>
<sequence length="244" mass="28608">MKYIIYDLEFNQSYIPDKEKIKNSNFKLPFEIIQIGAIKLDESLNLISTFNSLIKPTLYTNVHPYVENLTKITNEKLKFCNNFLTVYNKFLNFIGEKDVVICVWGLADIKEFLRNLEFQKINTNSFPKNYIDVQNCTSKYFNVPKGSKIGLKNAVQLLNIQIKNEFHDAFNDAYYTTEVFKKIYKSINLNPILYTPNKSKKITQIKKQINTKALINQFKKMYKRNLSADEEAMIKLAYIMGRTN</sequence>
<evidence type="ECO:0000313" key="5">
    <source>
        <dbReference type="EMBL" id="MPQ45102.1"/>
    </source>
</evidence>
<dbReference type="Gene3D" id="3.30.420.10">
    <property type="entry name" value="Ribonuclease H-like superfamily/Ribonuclease H"/>
    <property type="match status" value="1"/>
</dbReference>
<keyword evidence="1" id="KW-0540">Nuclease</keyword>
<dbReference type="InterPro" id="IPR012337">
    <property type="entry name" value="RNaseH-like_sf"/>
</dbReference>
<gene>
    <name evidence="5" type="ORF">GBZ86_15365</name>
</gene>
<reference evidence="5 6" key="1">
    <citation type="submission" date="2019-10" db="EMBL/GenBank/DDBJ databases">
        <title>The Genome Sequence of Clostridium tarantellae Isolated from Fish Brain.</title>
        <authorList>
            <person name="Bano L."/>
            <person name="Kiel M."/>
            <person name="Sales G."/>
            <person name="Doxey A.C."/>
            <person name="Mansfield M.J."/>
            <person name="Schiavone M."/>
            <person name="Rossetto O."/>
            <person name="Pirazzini M."/>
            <person name="Dobrindt U."/>
            <person name="Montecucco C."/>
        </authorList>
    </citation>
    <scope>NUCLEOTIDE SEQUENCE [LARGE SCALE GENOMIC DNA]</scope>
    <source>
        <strain evidence="5 6">DSM 3997</strain>
    </source>
</reference>
<dbReference type="AlphaFoldDB" id="A0A6I1MSE7"/>
<dbReference type="InterPro" id="IPR051274">
    <property type="entry name" value="3-5_Exoribonuclease"/>
</dbReference>
<keyword evidence="6" id="KW-1185">Reference proteome</keyword>
<dbReference type="PANTHER" id="PTHR23044:SF61">
    <property type="entry name" value="3'-5' EXORIBONUCLEASE 1-RELATED"/>
    <property type="match status" value="1"/>
</dbReference>